<reference evidence="1 2" key="1">
    <citation type="submission" date="2020-05" db="EMBL/GenBank/DDBJ databases">
        <title>Genome sequencing of Spirosoma sp. TS118.</title>
        <authorList>
            <person name="Lee J.-H."/>
            <person name="Jeong S."/>
            <person name="Zhao L."/>
            <person name="Jung J.-H."/>
            <person name="Kim M.-K."/>
            <person name="Lim S."/>
        </authorList>
    </citation>
    <scope>NUCLEOTIDE SEQUENCE [LARGE SCALE GENOMIC DNA]</scope>
    <source>
        <strain evidence="1 2">TS118</strain>
    </source>
</reference>
<organism evidence="1 2">
    <name type="scientific">Spirosoma taeanense</name>
    <dbReference type="NCBI Taxonomy" id="2735870"/>
    <lineage>
        <taxon>Bacteria</taxon>
        <taxon>Pseudomonadati</taxon>
        <taxon>Bacteroidota</taxon>
        <taxon>Cytophagia</taxon>
        <taxon>Cytophagales</taxon>
        <taxon>Cytophagaceae</taxon>
        <taxon>Spirosoma</taxon>
    </lineage>
</organism>
<accession>A0A6M5Y8R8</accession>
<keyword evidence="2" id="KW-1185">Reference proteome</keyword>
<dbReference type="EMBL" id="CP053435">
    <property type="protein sequence ID" value="QJW90688.1"/>
    <property type="molecule type" value="Genomic_DNA"/>
</dbReference>
<protein>
    <submittedName>
        <fullName evidence="1">McrC family protein</fullName>
    </submittedName>
</protein>
<dbReference type="PANTHER" id="PTHR38733:SF1">
    <property type="entry name" value="TYPE IV METHYL-DIRECTED RESTRICTION ENZYME ECOKMCRBC"/>
    <property type="match status" value="1"/>
</dbReference>
<dbReference type="AlphaFoldDB" id="A0A6M5Y8R8"/>
<sequence>MPICITVAENSQVASSSPDLPEGVVGLPDTTFQALRRVAFNGEGADSLLHFFVQKGREYIRFQNYVGLLALPDGTQIEILPKIQSDLDARSTMLTMLRYLRHSPFRTLTPAHTQAAHLPLWEVFITAFVDSVESLVRQGIRRAYVGVERNERFWKGRFQATRQQRENGQHAERLAVAFDWLTADVPPNRILKTALLHLSSRSISAPVQRRIRRLLQALDDVPISDSLADDLRASQRVNRLFNSYEPALRWAVALLQGRAFGVKIGSVMDISLLVPMGRVFEDFVAHGIRTYWPETGAVTVQEASAHLVDQHVGTPKFRLRPDILIRQGDRTLVLDTKWKRIDGHDRTGNYGIEQADLYQLYAYGKKYAASDLFLVYPANETFRHPLAVFGYDASTRLHVVPFNVASPLVNEVEKLARYALSVQDA</sequence>
<dbReference type="Pfam" id="PF10117">
    <property type="entry name" value="McrBC"/>
    <property type="match status" value="1"/>
</dbReference>
<dbReference type="InterPro" id="IPR019292">
    <property type="entry name" value="McrC"/>
</dbReference>
<dbReference type="RefSeq" id="WP_171740532.1">
    <property type="nucleotide sequence ID" value="NZ_CP053435.1"/>
</dbReference>
<gene>
    <name evidence="1" type="ORF">HNV11_15505</name>
</gene>
<evidence type="ECO:0000313" key="2">
    <source>
        <dbReference type="Proteomes" id="UP000502756"/>
    </source>
</evidence>
<dbReference type="PANTHER" id="PTHR38733">
    <property type="entry name" value="PROTEIN MCRC"/>
    <property type="match status" value="1"/>
</dbReference>
<dbReference type="KEGG" id="stae:HNV11_15505"/>
<dbReference type="Proteomes" id="UP000502756">
    <property type="component" value="Chromosome"/>
</dbReference>
<evidence type="ECO:0000313" key="1">
    <source>
        <dbReference type="EMBL" id="QJW90688.1"/>
    </source>
</evidence>
<proteinExistence type="predicted"/>
<name>A0A6M5Y8R8_9BACT</name>